<sequence>MSLKRYLMIAFGSLILLFTLMQWLLIQQLAGEFRAQLANRSETVAQQVAEVTIDTLLPTEALPMTAPPPVLAPRAPASPRPESAPQDQARMNAGIEAELERARAHLAQEEQRQQQRLQQQQRQIANITQQLEQPRSQLELEAHESELQHRLHRLQQTEMSIDALNEAGDVLSQQQLAEIRAAAERARDALKQQARQIQVVFPDQQNQLIIKGLGANLAVPLDWQPQQQMLNHFAEQVLLVLLIGALLSLVGVVLLSRKLARPLEQLDEGCQRLSRGELGLQLSGSGTQETRRAIDTFNHMSTELKRNQDQQQQFQQRRHLAELGEITRGIAHALRNPLHTIGLLLDGLPPEQESLKRQIAAKLEHLDTSLSALLTLSSSGLDRTRKVRLFPLVEEIRLELSQTRHPVSFDNQLPEHLAVTGAEIELRTILHTLMANAQQASQPGQAVCIHTRHRQGRRLIWVEDQGCGLSNEIRPHLFEPHQTTKPEGAGMGLYIARRIARLWYQGDIVIEEQPRGLRVGLALPEQKDTP</sequence>
<dbReference type="SUPFAM" id="SSF55874">
    <property type="entry name" value="ATPase domain of HSP90 chaperone/DNA topoisomerase II/histidine kinase"/>
    <property type="match status" value="1"/>
</dbReference>
<gene>
    <name evidence="14" type="ORF">SAMN04488540_102175</name>
</gene>
<dbReference type="PROSITE" id="PS50109">
    <property type="entry name" value="HIS_KIN"/>
    <property type="match status" value="1"/>
</dbReference>
<dbReference type="PANTHER" id="PTHR44936:SF10">
    <property type="entry name" value="SENSOR PROTEIN RSTB"/>
    <property type="match status" value="1"/>
</dbReference>
<feature type="compositionally biased region" description="Pro residues" evidence="10">
    <location>
        <begin position="65"/>
        <end position="79"/>
    </location>
</feature>
<keyword evidence="15" id="KW-1185">Reference proteome</keyword>
<dbReference type="InterPro" id="IPR004358">
    <property type="entry name" value="Sig_transdc_His_kin-like_C"/>
</dbReference>
<evidence type="ECO:0000256" key="10">
    <source>
        <dbReference type="SAM" id="MobiDB-lite"/>
    </source>
</evidence>
<evidence type="ECO:0000256" key="9">
    <source>
        <dbReference type="SAM" id="Coils"/>
    </source>
</evidence>
<dbReference type="InterPro" id="IPR003660">
    <property type="entry name" value="HAMP_dom"/>
</dbReference>
<keyword evidence="5" id="KW-0808">Transferase</keyword>
<proteinExistence type="predicted"/>
<dbReference type="GO" id="GO:0000155">
    <property type="term" value="F:phosphorelay sensor kinase activity"/>
    <property type="evidence" value="ECO:0007669"/>
    <property type="project" value="InterPro"/>
</dbReference>
<dbReference type="InterPro" id="IPR050980">
    <property type="entry name" value="2C_sensor_his_kinase"/>
</dbReference>
<dbReference type="Proteomes" id="UP000199527">
    <property type="component" value="Unassembled WGS sequence"/>
</dbReference>
<evidence type="ECO:0000256" key="8">
    <source>
        <dbReference type="ARBA" id="ARBA00022840"/>
    </source>
</evidence>
<dbReference type="EMBL" id="FNEM01000002">
    <property type="protein sequence ID" value="SDI59327.1"/>
    <property type="molecule type" value="Genomic_DNA"/>
</dbReference>
<evidence type="ECO:0000313" key="14">
    <source>
        <dbReference type="EMBL" id="SDI59327.1"/>
    </source>
</evidence>
<feature type="transmembrane region" description="Helical" evidence="11">
    <location>
        <begin position="6"/>
        <end position="26"/>
    </location>
</feature>
<dbReference type="GO" id="GO:0005886">
    <property type="term" value="C:plasma membrane"/>
    <property type="evidence" value="ECO:0007669"/>
    <property type="project" value="TreeGrafter"/>
</dbReference>
<dbReference type="GO" id="GO:0005524">
    <property type="term" value="F:ATP binding"/>
    <property type="evidence" value="ECO:0007669"/>
    <property type="project" value="UniProtKB-KW"/>
</dbReference>
<dbReference type="PRINTS" id="PR00344">
    <property type="entry name" value="BCTRLSENSOR"/>
</dbReference>
<feature type="domain" description="Histidine kinase" evidence="12">
    <location>
        <begin position="329"/>
        <end position="527"/>
    </location>
</feature>
<reference evidence="15" key="1">
    <citation type="submission" date="2016-10" db="EMBL/GenBank/DDBJ databases">
        <authorList>
            <person name="Varghese N."/>
            <person name="Submissions S."/>
        </authorList>
    </citation>
    <scope>NUCLEOTIDE SEQUENCE [LARGE SCALE GENOMIC DNA]</scope>
    <source>
        <strain evidence="15">DSM 23317</strain>
    </source>
</reference>
<dbReference type="SMART" id="SM00304">
    <property type="entry name" value="HAMP"/>
    <property type="match status" value="1"/>
</dbReference>
<evidence type="ECO:0000259" key="13">
    <source>
        <dbReference type="PROSITE" id="PS50885"/>
    </source>
</evidence>
<evidence type="ECO:0000259" key="12">
    <source>
        <dbReference type="PROSITE" id="PS50109"/>
    </source>
</evidence>
<keyword evidence="7 14" id="KW-0418">Kinase</keyword>
<feature type="region of interest" description="Disordered" evidence="10">
    <location>
        <begin position="65"/>
        <end position="88"/>
    </location>
</feature>
<evidence type="ECO:0000256" key="1">
    <source>
        <dbReference type="ARBA" id="ARBA00000085"/>
    </source>
</evidence>
<name>A0A1G8LV20_9GAMM</name>
<dbReference type="InterPro" id="IPR005467">
    <property type="entry name" value="His_kinase_dom"/>
</dbReference>
<dbReference type="PANTHER" id="PTHR44936">
    <property type="entry name" value="SENSOR PROTEIN CREC"/>
    <property type="match status" value="1"/>
</dbReference>
<evidence type="ECO:0000256" key="5">
    <source>
        <dbReference type="ARBA" id="ARBA00022679"/>
    </source>
</evidence>
<dbReference type="Pfam" id="PF02518">
    <property type="entry name" value="HATPase_c"/>
    <property type="match status" value="1"/>
</dbReference>
<dbReference type="InterPro" id="IPR036890">
    <property type="entry name" value="HATPase_C_sf"/>
</dbReference>
<dbReference type="Gene3D" id="3.30.565.10">
    <property type="entry name" value="Histidine kinase-like ATPase, C-terminal domain"/>
    <property type="match status" value="1"/>
</dbReference>
<accession>A0A1G8LV20</accession>
<keyword evidence="4" id="KW-0597">Phosphoprotein</keyword>
<dbReference type="Gene3D" id="6.10.340.10">
    <property type="match status" value="1"/>
</dbReference>
<comment type="subcellular location">
    <subcellularLocation>
        <location evidence="2">Membrane</location>
    </subcellularLocation>
</comment>
<dbReference type="Gene3D" id="1.10.287.130">
    <property type="match status" value="1"/>
</dbReference>
<dbReference type="InterPro" id="IPR003594">
    <property type="entry name" value="HATPase_dom"/>
</dbReference>
<feature type="domain" description="HAMP" evidence="13">
    <location>
        <begin position="257"/>
        <end position="309"/>
    </location>
</feature>
<evidence type="ECO:0000313" key="15">
    <source>
        <dbReference type="Proteomes" id="UP000199527"/>
    </source>
</evidence>
<dbReference type="SMART" id="SM00387">
    <property type="entry name" value="HATPase_c"/>
    <property type="match status" value="1"/>
</dbReference>
<dbReference type="Pfam" id="PF00672">
    <property type="entry name" value="HAMP"/>
    <property type="match status" value="1"/>
</dbReference>
<dbReference type="PROSITE" id="PS50885">
    <property type="entry name" value="HAMP"/>
    <property type="match status" value="1"/>
</dbReference>
<evidence type="ECO:0000256" key="4">
    <source>
        <dbReference type="ARBA" id="ARBA00022553"/>
    </source>
</evidence>
<evidence type="ECO:0000256" key="7">
    <source>
        <dbReference type="ARBA" id="ARBA00022777"/>
    </source>
</evidence>
<keyword evidence="9" id="KW-0175">Coiled coil</keyword>
<protein>
    <recommendedName>
        <fullName evidence="3">histidine kinase</fullName>
        <ecNumber evidence="3">2.7.13.3</ecNumber>
    </recommendedName>
</protein>
<feature type="coiled-coil region" evidence="9">
    <location>
        <begin position="173"/>
        <end position="200"/>
    </location>
</feature>
<dbReference type="AlphaFoldDB" id="A0A1G8LV20"/>
<dbReference type="OrthoDB" id="1931120at2"/>
<dbReference type="SUPFAM" id="SSF47384">
    <property type="entry name" value="Homodimeric domain of signal transducing histidine kinase"/>
    <property type="match status" value="1"/>
</dbReference>
<evidence type="ECO:0000256" key="2">
    <source>
        <dbReference type="ARBA" id="ARBA00004370"/>
    </source>
</evidence>
<evidence type="ECO:0000256" key="6">
    <source>
        <dbReference type="ARBA" id="ARBA00022741"/>
    </source>
</evidence>
<evidence type="ECO:0000256" key="3">
    <source>
        <dbReference type="ARBA" id="ARBA00012438"/>
    </source>
</evidence>
<keyword evidence="6" id="KW-0547">Nucleotide-binding</keyword>
<keyword evidence="8" id="KW-0067">ATP-binding</keyword>
<dbReference type="InterPro" id="IPR036097">
    <property type="entry name" value="HisK_dim/P_sf"/>
</dbReference>
<organism evidence="14 15">
    <name type="scientific">Ferrimonas sediminum</name>
    <dbReference type="NCBI Taxonomy" id="718193"/>
    <lineage>
        <taxon>Bacteria</taxon>
        <taxon>Pseudomonadati</taxon>
        <taxon>Pseudomonadota</taxon>
        <taxon>Gammaproteobacteria</taxon>
        <taxon>Alteromonadales</taxon>
        <taxon>Ferrimonadaceae</taxon>
        <taxon>Ferrimonas</taxon>
    </lineage>
</organism>
<evidence type="ECO:0000256" key="11">
    <source>
        <dbReference type="SAM" id="Phobius"/>
    </source>
</evidence>
<keyword evidence="11" id="KW-0812">Transmembrane</keyword>
<feature type="transmembrane region" description="Helical" evidence="11">
    <location>
        <begin position="237"/>
        <end position="256"/>
    </location>
</feature>
<dbReference type="EC" id="2.7.13.3" evidence="3"/>
<comment type="catalytic activity">
    <reaction evidence="1">
        <text>ATP + protein L-histidine = ADP + protein N-phospho-L-histidine.</text>
        <dbReference type="EC" id="2.7.13.3"/>
    </reaction>
</comment>
<keyword evidence="11" id="KW-0472">Membrane</keyword>
<keyword evidence="11" id="KW-1133">Transmembrane helix</keyword>
<dbReference type="RefSeq" id="WP_090361876.1">
    <property type="nucleotide sequence ID" value="NZ_FNEM01000002.1"/>
</dbReference>
<feature type="coiled-coil region" evidence="9">
    <location>
        <begin position="92"/>
        <end position="137"/>
    </location>
</feature>